<protein>
    <submittedName>
        <fullName evidence="3">tRNA nuclease CdiA-2</fullName>
    </submittedName>
</protein>
<dbReference type="Pfam" id="PF04830">
    <property type="entry name" value="DUF637"/>
    <property type="match status" value="1"/>
</dbReference>
<accession>A0A833U055</accession>
<comment type="caution">
    <text evidence="3">The sequence shown here is derived from an EMBL/GenBank/DDBJ whole genome shotgun (WGS) entry which is preliminary data.</text>
</comment>
<dbReference type="Proteomes" id="UP000490535">
    <property type="component" value="Unassembled WGS sequence"/>
</dbReference>
<organism evidence="3 4">
    <name type="scientific">Acinetobacter bereziniae</name>
    <name type="common">Acinetobacter genomosp. 10</name>
    <dbReference type="NCBI Taxonomy" id="106648"/>
    <lineage>
        <taxon>Bacteria</taxon>
        <taxon>Pseudomonadati</taxon>
        <taxon>Pseudomonadota</taxon>
        <taxon>Gammaproteobacteria</taxon>
        <taxon>Moraxellales</taxon>
        <taxon>Moraxellaceae</taxon>
        <taxon>Acinetobacter</taxon>
    </lineage>
</organism>
<evidence type="ECO:0000313" key="4">
    <source>
        <dbReference type="Proteomes" id="UP000490535"/>
    </source>
</evidence>
<evidence type="ECO:0000259" key="2">
    <source>
        <dbReference type="Pfam" id="PF04830"/>
    </source>
</evidence>
<dbReference type="InterPro" id="IPR011050">
    <property type="entry name" value="Pectin_lyase_fold/virulence"/>
</dbReference>
<dbReference type="EMBL" id="WNDP01000017">
    <property type="protein sequence ID" value="KAF1026825.1"/>
    <property type="molecule type" value="Genomic_DNA"/>
</dbReference>
<sequence length="1678" mass="176708">MVTGSNTISDDLSSITPNQENSYTPTFALDVKALGGMYANNIYIIGTDKGLGVSNAGIIQSPQSLVITSAGKIENTGAIQNTNPQDSLLSISTGDGADIVSSGSMITNGNLFLESGQNITLDKARLEKHGADNQNIISVSAKGDVNLQNSTNVQNFGELADGGNLYIDASNINIGNDVYLGVNGSIFLNAQQNLKTEGLKSILSLKDVTLTAGDMLSLNSTLIANSGNINLATTNAGSNFSLNSSSLNAEKDVNIYGAGTVSISNLGLEKAGETTKTKNFNVNAQGDLTWQNAETTLPTFTGKLDLRSNGTLDVSGSQFITNGGINLSGSGLNVNRLLQSTLDINLTASENDLNLNSGTILSADGNINVSALAGNLTANGLKATSNAGKLSLMADKNVALTNAGLDRSLLLGAQGVNIASFGNGNVTALSTDINSNQGNILVSSNLKNTLTDTTLNANKNIEVFAKDDLTLDGVITLGRAHTALNSKKNIYINSTAGAADVPAYTSAQSQLNSNGILSLTAEKNINAQNLKATGGAVLIEAGESFNTPQSIELNATGNDLLRNDPKLNSTDGSLTIQTNNTLTLDPRVHKLNATGDIDLVSKNGALALIGYSGNDGNGSEQVVKLSTETGGISLTGQNVLLQGSELKAKKDISLVATAGDVVVDGVRNNFTNKSNSTNVKKIIENLNVEKTYIASLLEQLHSNQIIKDFMILMDKYHLAYTPGYVGHVEGSPTDMATRKRIFQLRYDAFLQNYPILVSINKVPTDLNFSPPMQLTFDGISYNPYFEDVKNLKNNFDMEVLFRGLFNLKYTDKDLNQIDNEINIFNQNLNGYEHSGSNLISGEGNITLASAKGISISGSNFDAQTGVVRIEAAGTLVGEEHEIQGKYQSTVPTSVKQGKLKASVIVDGLQDSYDIGQIADENYHWRSPVTVTTINGDKGVKILTTGKTSTDNLILQGIGITSNNGDVNIEAYKNIIFDVAIENAYDKSKTTETKRKWYGKKKTTTTVETAEQSGGTSVDIDAKNINIKSQEINTPEMIGQDRTSIDLYSSQLTANGGKINIQAGGDLNFLTIDDVSMNTLDISKKSSFIGIKLNDSKTTNTRNIISELPAVLEANYIGTKSGFDTLLKGTVFNYLEGANIESGGTIALENASTTVVDTLTKESSSVIWQSMQDKGSITETGKLPSFNGSTPPVFKADGGLIVQIPVQDDLRNALEKLISEQGTEYLKNFALRNDVNWQAVKFAQENWNYKSQGLTPAAAAIIVIVITVATYGTGSSGAGAALLNTSTATTNAMANAAFASMASQATISLINNGGDPLKALKELGDSDYIKSLAVSVVSAGALSAAGGLQFMEKVEGLRQSEDIITRIVGNTAQALVNSTIGAAIDSGVNGKSLSETLEAYLLSGAMTAIQGTLAQNIKSLEAEGFSVEYVLHKISHAAAGCAAAAATRQSCEAGAIGAGVSEAVAEYLKQPKVFENVDDAISYKNQIVEVSKGIAGAVAVVTGYDSNTAMSSASNALNNNFVFLAAIPSAGEALVGLTLGAIRACATNPACISRAAQLGISITATVAANSNNNDDKKVVKPVPSSSGGSTGSPQPPEDDEVVFGTNANQQHHTWRHVDNLGLNRKTVEYSVRSDINTNISNIKAGQVYNGNVIVNGQRLQYTAFRRADGVINVGRIHGK</sequence>
<gene>
    <name evidence="3" type="primary">cdiA2_1</name>
    <name evidence="3" type="ORF">GAK29_01020</name>
</gene>
<dbReference type="InterPro" id="IPR012334">
    <property type="entry name" value="Pectin_lyas_fold"/>
</dbReference>
<dbReference type="Gene3D" id="2.160.20.10">
    <property type="entry name" value="Single-stranded right-handed beta-helix, Pectin lyase-like"/>
    <property type="match status" value="1"/>
</dbReference>
<reference evidence="4" key="1">
    <citation type="journal article" date="2020" name="MBio">
        <title>Horizontal gene transfer to a defensive symbiont with a reduced genome amongst a multipartite beetle microbiome.</title>
        <authorList>
            <person name="Waterworth S.C."/>
            <person name="Florez L.V."/>
            <person name="Rees E.R."/>
            <person name="Hertweck C."/>
            <person name="Kaltenpoth M."/>
            <person name="Kwan J.C."/>
        </authorList>
    </citation>
    <scope>NUCLEOTIDE SEQUENCE [LARGE SCALE GENOMIC DNA]</scope>
</reference>
<name>A0A833U055_ACIBZ</name>
<feature type="region of interest" description="Disordered" evidence="1">
    <location>
        <begin position="1571"/>
        <end position="1601"/>
    </location>
</feature>
<proteinExistence type="predicted"/>
<evidence type="ECO:0000313" key="3">
    <source>
        <dbReference type="EMBL" id="KAF1026825.1"/>
    </source>
</evidence>
<dbReference type="SUPFAM" id="SSF51126">
    <property type="entry name" value="Pectin lyase-like"/>
    <property type="match status" value="1"/>
</dbReference>
<evidence type="ECO:0000256" key="1">
    <source>
        <dbReference type="SAM" id="MobiDB-lite"/>
    </source>
</evidence>
<dbReference type="InterPro" id="IPR006915">
    <property type="entry name" value="DUF637_hemagglutn_put"/>
</dbReference>
<feature type="domain" description="DUF637" evidence="2">
    <location>
        <begin position="1292"/>
        <end position="1457"/>
    </location>
</feature>